<gene>
    <name evidence="3" type="ORF">QQ020_14840</name>
</gene>
<evidence type="ECO:0000256" key="1">
    <source>
        <dbReference type="SAM" id="Phobius"/>
    </source>
</evidence>
<keyword evidence="4" id="KW-1185">Reference proteome</keyword>
<accession>A0ABT8L6H1</accession>
<feature type="transmembrane region" description="Helical" evidence="1">
    <location>
        <begin position="69"/>
        <end position="94"/>
    </location>
</feature>
<organism evidence="3 4">
    <name type="scientific">Agaribacillus aureus</name>
    <dbReference type="NCBI Taxonomy" id="3051825"/>
    <lineage>
        <taxon>Bacteria</taxon>
        <taxon>Pseudomonadati</taxon>
        <taxon>Bacteroidota</taxon>
        <taxon>Cytophagia</taxon>
        <taxon>Cytophagales</taxon>
        <taxon>Splendidivirgaceae</taxon>
        <taxon>Agaribacillus</taxon>
    </lineage>
</organism>
<evidence type="ECO:0000259" key="2">
    <source>
        <dbReference type="Pfam" id="PF26566"/>
    </source>
</evidence>
<dbReference type="InterPro" id="IPR058916">
    <property type="entry name" value="PH_40"/>
</dbReference>
<evidence type="ECO:0000313" key="3">
    <source>
        <dbReference type="EMBL" id="MDN5213344.1"/>
    </source>
</evidence>
<keyword evidence="1" id="KW-0472">Membrane</keyword>
<feature type="domain" description="PH" evidence="2">
    <location>
        <begin position="42"/>
        <end position="178"/>
    </location>
</feature>
<dbReference type="Pfam" id="PF26566">
    <property type="entry name" value="PH_40"/>
    <property type="match status" value="1"/>
</dbReference>
<dbReference type="EMBL" id="JAUJEB010000003">
    <property type="protein sequence ID" value="MDN5213344.1"/>
    <property type="molecule type" value="Genomic_DNA"/>
</dbReference>
<proteinExistence type="predicted"/>
<reference evidence="3" key="1">
    <citation type="submission" date="2023-06" db="EMBL/GenBank/DDBJ databases">
        <title>Genomic of Agaribacillus aureum.</title>
        <authorList>
            <person name="Wang G."/>
        </authorList>
    </citation>
    <scope>NUCLEOTIDE SEQUENCE</scope>
    <source>
        <strain evidence="3">BMA12</strain>
    </source>
</reference>
<sequence length="198" mass="22921">MTLKGNLEDTINGDGFGDNKIPVPMTLKYKLGAVQLRQFLVLPLTKLIGVVVVFTFLATYWFGVRAQDMIVVVAITWVWVGLIHILPLLILAAYHYRRSKNSFFNLDSISGEYTFNNGIIELKFKLEEIERVVKVVSPPKYDKRMDFLGVGYFYYWKIILNDCKILPISCMLVNEDTIFDGRKIEFEKRMFPIPPLWA</sequence>
<name>A0ABT8L6H1_9BACT</name>
<evidence type="ECO:0000313" key="4">
    <source>
        <dbReference type="Proteomes" id="UP001172083"/>
    </source>
</evidence>
<feature type="transmembrane region" description="Helical" evidence="1">
    <location>
        <begin position="39"/>
        <end position="63"/>
    </location>
</feature>
<comment type="caution">
    <text evidence="3">The sequence shown here is derived from an EMBL/GenBank/DDBJ whole genome shotgun (WGS) entry which is preliminary data.</text>
</comment>
<dbReference type="Proteomes" id="UP001172083">
    <property type="component" value="Unassembled WGS sequence"/>
</dbReference>
<keyword evidence="1" id="KW-1133">Transmembrane helix</keyword>
<keyword evidence="1" id="KW-0812">Transmembrane</keyword>
<protein>
    <recommendedName>
        <fullName evidence="2">PH domain-containing protein</fullName>
    </recommendedName>
</protein>
<dbReference type="RefSeq" id="WP_346758684.1">
    <property type="nucleotide sequence ID" value="NZ_JAUJEB010000003.1"/>
</dbReference>